<evidence type="ECO:0000256" key="4">
    <source>
        <dbReference type="ARBA" id="ARBA00022729"/>
    </source>
</evidence>
<dbReference type="EMBL" id="GDAI01000606">
    <property type="protein sequence ID" value="JAI16997.1"/>
    <property type="molecule type" value="mRNA"/>
</dbReference>
<dbReference type="InterPro" id="IPR035940">
    <property type="entry name" value="CAP_sf"/>
</dbReference>
<dbReference type="SMART" id="SM00198">
    <property type="entry name" value="SCP"/>
    <property type="match status" value="1"/>
</dbReference>
<dbReference type="PIRSF" id="PIRSF038921">
    <property type="entry name" value="P14a"/>
    <property type="match status" value="1"/>
</dbReference>
<dbReference type="AlphaFoldDB" id="A0A0K8TRK7"/>
<keyword evidence="4" id="KW-0732">Signal</keyword>
<dbReference type="Gene3D" id="3.40.33.10">
    <property type="entry name" value="CAP"/>
    <property type="match status" value="1"/>
</dbReference>
<evidence type="ECO:0000259" key="5">
    <source>
        <dbReference type="SMART" id="SM00198"/>
    </source>
</evidence>
<dbReference type="GO" id="GO:0005576">
    <property type="term" value="C:extracellular region"/>
    <property type="evidence" value="ECO:0007669"/>
    <property type="project" value="UniProtKB-SubCell"/>
</dbReference>
<dbReference type="InterPro" id="IPR034763">
    <property type="entry name" value="P14a_insect"/>
</dbReference>
<comment type="similarity">
    <text evidence="2">Belongs to the CRISP family.</text>
</comment>
<dbReference type="PANTHER" id="PTHR10334">
    <property type="entry name" value="CYSTEINE-RICH SECRETORY PROTEIN-RELATED"/>
    <property type="match status" value="1"/>
</dbReference>
<dbReference type="CDD" id="cd05380">
    <property type="entry name" value="CAP_euk"/>
    <property type="match status" value="1"/>
</dbReference>
<comment type="subcellular location">
    <subcellularLocation>
        <location evidence="1">Secreted</location>
    </subcellularLocation>
</comment>
<evidence type="ECO:0000313" key="6">
    <source>
        <dbReference type="EMBL" id="JAI16997.1"/>
    </source>
</evidence>
<dbReference type="InterPro" id="IPR014044">
    <property type="entry name" value="CAP_dom"/>
</dbReference>
<reference evidence="6" key="1">
    <citation type="journal article" date="2015" name="Insect Biochem. Mol. Biol.">
        <title>An insight into the sialome of the horse fly, Tabanus bromius.</title>
        <authorList>
            <person name="Ribeiro J.M."/>
            <person name="Kazimirova M."/>
            <person name="Takac P."/>
            <person name="Andersen J.F."/>
            <person name="Francischetti I.M."/>
        </authorList>
    </citation>
    <scope>NUCLEOTIDE SEQUENCE</scope>
</reference>
<proteinExistence type="evidence at transcript level"/>
<evidence type="ECO:0000256" key="1">
    <source>
        <dbReference type="ARBA" id="ARBA00004613"/>
    </source>
</evidence>
<keyword evidence="3" id="KW-0964">Secreted</keyword>
<dbReference type="InterPro" id="IPR001283">
    <property type="entry name" value="CRISP-related"/>
</dbReference>
<organism evidence="6">
    <name type="scientific">Tabanus bromius</name>
    <name type="common">Band-eyed brown horse fly</name>
    <dbReference type="NCBI Taxonomy" id="304241"/>
    <lineage>
        <taxon>Eukaryota</taxon>
        <taxon>Metazoa</taxon>
        <taxon>Ecdysozoa</taxon>
        <taxon>Arthropoda</taxon>
        <taxon>Hexapoda</taxon>
        <taxon>Insecta</taxon>
        <taxon>Pterygota</taxon>
        <taxon>Neoptera</taxon>
        <taxon>Endopterygota</taxon>
        <taxon>Diptera</taxon>
        <taxon>Brachycera</taxon>
        <taxon>Tabanomorpha</taxon>
        <taxon>Tabanoidea</taxon>
        <taxon>Tabanidae</taxon>
        <taxon>Tabanus</taxon>
    </lineage>
</organism>
<dbReference type="Pfam" id="PF00188">
    <property type="entry name" value="CAP"/>
    <property type="match status" value="1"/>
</dbReference>
<sequence length="225" mass="24868">ICSRGEYLDPNKSYPSDCPANTPIRTITLAQRQLILKKINTYRHKTACGFVNNLPKARRMRVLKWNTELAKLAALNAGQCKMSHDTCRNTAAFKYSGQNIFMEWNSGVIDVTKSLTKAIDLWFAENKVTTATNIASYPATTTAVIGHFTALVQDRSTEVGCGYILWTANSLNYIVVTCNFASTNIIGYPVYKKGTKAGGGCKFKSTTYKCLCGVKEPINPNTLIK</sequence>
<name>A0A0K8TRK7_TABBR</name>
<feature type="non-terminal residue" evidence="6">
    <location>
        <position position="1"/>
    </location>
</feature>
<dbReference type="SUPFAM" id="SSF55797">
    <property type="entry name" value="PR-1-like"/>
    <property type="match status" value="1"/>
</dbReference>
<protein>
    <submittedName>
        <fullName evidence="6">Putative scp</fullName>
    </submittedName>
</protein>
<feature type="domain" description="SCP" evidence="5">
    <location>
        <begin position="30"/>
        <end position="187"/>
    </location>
</feature>
<accession>A0A0K8TRK7</accession>
<evidence type="ECO:0000256" key="3">
    <source>
        <dbReference type="ARBA" id="ARBA00022525"/>
    </source>
</evidence>
<evidence type="ECO:0000256" key="2">
    <source>
        <dbReference type="ARBA" id="ARBA00009923"/>
    </source>
</evidence>